<accession>A0A1I0C8U7</accession>
<comment type="subcellular location">
    <subcellularLocation>
        <location evidence="4">Cytoplasm</location>
    </subcellularLocation>
</comment>
<dbReference type="InterPro" id="IPR035236">
    <property type="entry name" value="ProQ_C"/>
</dbReference>
<dbReference type="OrthoDB" id="8421419at2"/>
<evidence type="ECO:0000256" key="5">
    <source>
        <dbReference type="SAM" id="MobiDB-lite"/>
    </source>
</evidence>
<gene>
    <name evidence="4" type="primary">proQ</name>
    <name evidence="7" type="ORF">SAMN02583745_01500</name>
</gene>
<dbReference type="Pfam" id="PF04352">
    <property type="entry name" value="ProQ"/>
    <property type="match status" value="1"/>
</dbReference>
<comment type="similarity">
    <text evidence="4">Belongs to the ProQ family.</text>
</comment>
<evidence type="ECO:0000256" key="1">
    <source>
        <dbReference type="ARBA" id="ARBA00022490"/>
    </source>
</evidence>
<evidence type="ECO:0000313" key="8">
    <source>
        <dbReference type="Proteomes" id="UP000242642"/>
    </source>
</evidence>
<dbReference type="Pfam" id="PF17516">
    <property type="entry name" value="ProQ_C"/>
    <property type="match status" value="1"/>
</dbReference>
<keyword evidence="1 4" id="KW-0963">Cytoplasm</keyword>
<organism evidence="7 8">
    <name type="scientific">Thorsellia anophelis DSM 18579</name>
    <dbReference type="NCBI Taxonomy" id="1123402"/>
    <lineage>
        <taxon>Bacteria</taxon>
        <taxon>Pseudomonadati</taxon>
        <taxon>Pseudomonadota</taxon>
        <taxon>Gammaproteobacteria</taxon>
        <taxon>Enterobacterales</taxon>
        <taxon>Thorselliaceae</taxon>
        <taxon>Thorsellia</taxon>
    </lineage>
</organism>
<reference evidence="8" key="1">
    <citation type="submission" date="2016-10" db="EMBL/GenBank/DDBJ databases">
        <authorList>
            <person name="Varghese N."/>
            <person name="Submissions S."/>
        </authorList>
    </citation>
    <scope>NUCLEOTIDE SEQUENCE [LARGE SCALE GENOMIC DNA]</scope>
    <source>
        <strain evidence="8">DSM 18579</strain>
    </source>
</reference>
<name>A0A1I0C8U7_9GAMM</name>
<evidence type="ECO:0000256" key="4">
    <source>
        <dbReference type="HAMAP-Rule" id="MF_00749"/>
    </source>
</evidence>
<sequence>MQSNSLVTSVEVENEINKTLSINDAEHLVKESVVNQKEKFAKKIEINKSIIAYLSKKFPNCFALEGEIKPLKLGIFQDIIEDEAVAAEFSKTNLRAALRYYTMSWKYLAAVKEGVNRVNLLGEASGIVDEKQSEHAKNQLEEAKSKVKARQDANRKTSRNKTAHPKRDAAKGQFKQSSKPNSKSKSHSPKIKAVQNQATEANNPEKVLNTNKGNSSKVLSINEIKIGKLVNVLIGQSYAKAEVVEITKDNVRVTLPTGITLTVKHEHLTE</sequence>
<comment type="function">
    <text evidence="4">RNA chaperone with significant RNA binding, RNA strand exchange and RNA duplexing activities. May regulate ProP activity through an RNA-based, post-transcriptional mechanism.</text>
</comment>
<dbReference type="RefSeq" id="WP_093319249.1">
    <property type="nucleotide sequence ID" value="NZ_FOHV01000010.1"/>
</dbReference>
<keyword evidence="8" id="KW-1185">Reference proteome</keyword>
<dbReference type="HAMAP" id="MF_00749">
    <property type="entry name" value="ProQ"/>
    <property type="match status" value="1"/>
</dbReference>
<dbReference type="InterPro" id="IPR016103">
    <property type="entry name" value="ProQ/FinO"/>
</dbReference>
<dbReference type="InterPro" id="IPR036442">
    <property type="entry name" value="ProQ/FinO_sf"/>
</dbReference>
<dbReference type="PANTHER" id="PTHR38106">
    <property type="entry name" value="RNA CHAPERONE PROQ"/>
    <property type="match status" value="1"/>
</dbReference>
<dbReference type="Proteomes" id="UP000242642">
    <property type="component" value="Unassembled WGS sequence"/>
</dbReference>
<dbReference type="Gene3D" id="1.10.1710.10">
    <property type="entry name" value="ProQ/FinO domain"/>
    <property type="match status" value="1"/>
</dbReference>
<proteinExistence type="inferred from homology"/>
<evidence type="ECO:0000256" key="2">
    <source>
        <dbReference type="ARBA" id="ARBA00022884"/>
    </source>
</evidence>
<keyword evidence="3 4" id="KW-0143">Chaperone</keyword>
<dbReference type="InterPro" id="IPR023529">
    <property type="entry name" value="ProQ"/>
</dbReference>
<dbReference type="GO" id="GO:0010608">
    <property type="term" value="P:post-transcriptional regulation of gene expression"/>
    <property type="evidence" value="ECO:0007669"/>
    <property type="project" value="InterPro"/>
</dbReference>
<dbReference type="EMBL" id="FOHV01000010">
    <property type="protein sequence ID" value="SET15364.1"/>
    <property type="molecule type" value="Genomic_DNA"/>
</dbReference>
<dbReference type="SMART" id="SM00945">
    <property type="entry name" value="ProQ"/>
    <property type="match status" value="1"/>
</dbReference>
<dbReference type="GO" id="GO:0005829">
    <property type="term" value="C:cytosol"/>
    <property type="evidence" value="ECO:0007669"/>
    <property type="project" value="TreeGrafter"/>
</dbReference>
<dbReference type="GO" id="GO:0033592">
    <property type="term" value="F:RNA strand annealing activity"/>
    <property type="evidence" value="ECO:0007669"/>
    <property type="project" value="UniProtKB-UniRule"/>
</dbReference>
<keyword evidence="2 4" id="KW-0694">RNA-binding</keyword>
<dbReference type="STRING" id="1123402.SAMN02583745_01500"/>
<feature type="domain" description="ProQ/FinO" evidence="6">
    <location>
        <begin position="42"/>
        <end position="156"/>
    </location>
</feature>
<dbReference type="AlphaFoldDB" id="A0A1I0C8U7"/>
<evidence type="ECO:0000259" key="6">
    <source>
        <dbReference type="SMART" id="SM00945"/>
    </source>
</evidence>
<feature type="region of interest" description="Disordered" evidence="5">
    <location>
        <begin position="132"/>
        <end position="212"/>
    </location>
</feature>
<dbReference type="NCBIfam" id="NF003434">
    <property type="entry name" value="PRK04950.1"/>
    <property type="match status" value="1"/>
</dbReference>
<dbReference type="GO" id="GO:0034057">
    <property type="term" value="F:RNA strand-exchange activity"/>
    <property type="evidence" value="ECO:0007669"/>
    <property type="project" value="UniProtKB-UniRule"/>
</dbReference>
<protein>
    <recommendedName>
        <fullName evidence="4">RNA chaperone ProQ</fullName>
    </recommendedName>
</protein>
<feature type="compositionally biased region" description="Basic and acidic residues" evidence="5">
    <location>
        <begin position="132"/>
        <end position="155"/>
    </location>
</feature>
<evidence type="ECO:0000313" key="7">
    <source>
        <dbReference type="EMBL" id="SET15364.1"/>
    </source>
</evidence>
<dbReference type="PANTHER" id="PTHR38106:SF1">
    <property type="entry name" value="RNA CHAPERONE PROQ"/>
    <property type="match status" value="1"/>
</dbReference>
<feature type="compositionally biased region" description="Polar residues" evidence="5">
    <location>
        <begin position="194"/>
        <end position="212"/>
    </location>
</feature>
<evidence type="ECO:0000256" key="3">
    <source>
        <dbReference type="ARBA" id="ARBA00023186"/>
    </source>
</evidence>
<dbReference type="SUPFAM" id="SSF48657">
    <property type="entry name" value="FinO-like"/>
    <property type="match status" value="1"/>
</dbReference>